<feature type="compositionally biased region" description="Polar residues" evidence="12">
    <location>
        <begin position="581"/>
        <end position="590"/>
    </location>
</feature>
<comment type="subcellular location">
    <subcellularLocation>
        <location evidence="1">Chromosome</location>
    </subcellularLocation>
</comment>
<dbReference type="Pfam" id="PF12851">
    <property type="entry name" value="Tet_JBP"/>
    <property type="match status" value="1"/>
</dbReference>
<keyword evidence="8 11" id="KW-0408">Iron</keyword>
<dbReference type="EMBL" id="RJVU01049346">
    <property type="protein sequence ID" value="ROL42728.1"/>
    <property type="molecule type" value="Genomic_DNA"/>
</dbReference>
<feature type="region of interest" description="Disordered" evidence="12">
    <location>
        <begin position="1278"/>
        <end position="1419"/>
    </location>
</feature>
<evidence type="ECO:0000256" key="6">
    <source>
        <dbReference type="ARBA" id="ARBA00022964"/>
    </source>
</evidence>
<comment type="similarity">
    <text evidence="2 11">Belongs to the TET family.</text>
</comment>
<dbReference type="PANTHER" id="PTHR23358">
    <property type="entry name" value="METHYLCYTOSINE DIOXYGENASE TET"/>
    <property type="match status" value="1"/>
</dbReference>
<dbReference type="PANTHER" id="PTHR23358:SF3">
    <property type="entry name" value="METHYLCYTOSINE DIOXYGENASE TET2"/>
    <property type="match status" value="1"/>
</dbReference>
<evidence type="ECO:0000256" key="3">
    <source>
        <dbReference type="ARBA" id="ARBA00022454"/>
    </source>
</evidence>
<evidence type="ECO:0000256" key="11">
    <source>
        <dbReference type="RuleBase" id="RU367064"/>
    </source>
</evidence>
<feature type="region of interest" description="Disordered" evidence="12">
    <location>
        <begin position="320"/>
        <end position="341"/>
    </location>
</feature>
<accession>A0A3N0YAH2</accession>
<keyword evidence="7 11" id="KW-0560">Oxidoreductase</keyword>
<comment type="catalytic activity">
    <reaction evidence="9 11">
        <text>a 5-formyl-2'-deoxycytidine in DNA + 2-oxoglutarate + O2 = a 5-carboxyl-2'-deoxycytidine in DNA + succinate + CO2 + H(+)</text>
        <dbReference type="Rhea" id="RHEA:53832"/>
        <dbReference type="Rhea" id="RHEA-COMP:13656"/>
        <dbReference type="Rhea" id="RHEA-COMP:13657"/>
        <dbReference type="ChEBI" id="CHEBI:15378"/>
        <dbReference type="ChEBI" id="CHEBI:15379"/>
        <dbReference type="ChEBI" id="CHEBI:16526"/>
        <dbReference type="ChEBI" id="CHEBI:16810"/>
        <dbReference type="ChEBI" id="CHEBI:30031"/>
        <dbReference type="ChEBI" id="CHEBI:137731"/>
        <dbReference type="ChEBI" id="CHEBI:137732"/>
        <dbReference type="EC" id="1.14.11.80"/>
    </reaction>
</comment>
<sequence>MVIFLLFHVGRREGSLVNGPRADQMETEKTSHETEKSLILAQISGTQQTDPLLTKRQNGDQSPEVLSQQFNGDTNWSHFKPSTVVYPMKRQQDNCSSLANMQGIFDQNMYEMNGQMKHALSEQTYLDFHQPKKLCTDSEVNGNEDLRLWDKKETRTENRLEGFPKHSKTGDFEIKHSKRNCNFPNGDLFSRSQNKQIPMPNGTTTSPPSVKGITGDLLEKTLSQYYPEHVSIAPQTNSSQVDQVTSNLPEQATSSPSFTSGFPISPHTSASEPLAKASPEVQGSNGYNPEFTVNGYSSFAAEQKKPAYPLSDLPELGTQSLSREASESNVPSQTGINGYSQIQKDREGLLSDSERLNMFSKSNQDFSHESYKLPPVMAGAPSQNTQTGQNLQIKVPQKQPPDDSLHDNRDFSLPQQQNLEPPTVDSRLISQACTPTSQNQYSEQDNKPNPDQEKMSKSTDHPPQMEWIDLNSASALQPSTDHSQMWDFFLPQTQMQQHTVSLSQSQCTNSMPSNNFQSQNFSNPSFPSHESQAQDSLPPTQFPHNSAPECQQRNSIMHNHTCMQFDKTQHMSQELCKNDQDQIQSQSFLSQPPPRQHATSTFPHQLPQDRQNMQASPQQDVSHIQVNAPLLKKLKTEGCLHSESQTISLGIEPPAQPLSSTTIREYSTFPDSSKSNVQSLSKETEALTERKLQQNIQYSQNTSKQQPNYQQPLQRRVQNNLEFPQSPVSQSQLSQVSNGLQVPAQTFTKAEFQEFFAQIQRESLPSQGAQGDLQRHTALRMHLLQRQERQGPNNIRASMPAIKSENCSDLETSAQLPPMEVLQQDQDKTKVMPLVVKQEHPSSSCEQSQQRSILATMEQRLKQYQLSPVFERKSLVIKSPNKVKVEMAGAVTVLSTSAEGNVKEQCKPQNFTPTKKIEPGLQSFLESPMKMLDTPIKNLLDTPMKTQYDIPSCHCVEQISERDEGPYYTHLGSAPTVSGIRKIMEERSGLTGSAIRIEKVVYTGKEGKSGQGCPIAKWVIRRANVDEKLLVLVRERAGHSCETSCIVVVILIWEGIPTNLADRLYTELSDTLTKHGALTNRRCALNEERTCACQGLEPDACGASFSFGCSWSMYYNGCKFARSKIPRKFKLLGDDPKEEEKLEQNLQGLATFMAPVYKKMAPDAYGNQVDHEHRAPDCRLGLKEGRPFSGVTACLDFCAHAHRDLHNMQGGSTVVCTLTREDNREIGKIPEDEQLHVLPLYKASSTDEFGSAEAQLEKTKTGAIQVLSAFRRQVRMLPEPAKSCRQKKLDAKRAAANKPNNPNTPNSKIDSTHQAKQKQTAYENPGQNTTVTGPGNMRTNLDSVHLPQVHAAHQPQQHRQQTQPNHNPSYTVPQFPRFSNSSGTFSNASKPMTPHPQTPSSAGPYPSPLHAPNSYINVSNAPTPYPRSLTPNPLYTGYQCNGGLPMDNYHPYYSSNLKHPDMYHPQRNSLYSEQRYSAPQHYGVNYPPHYGEPSLPANGYGACNMKPGMHSMGHYPGYGPNMPPDAFSRPPSAHLHLDYAAIGKSSQFEAYPKPHMSQNPQMFPPNLNSLSMQNNKDLEINMHGANGIPQVFPPLGNECFNPKQHPGLRISSENALNPVVNQTPLTQSSEQKEKEDVWSDSEHNFLDPEIGGVAVAPSHGSIIIECAKRELHATTPVKKPDRNHPTRISLVFYQHKNLNEAKHGLALWEAKMAEKAREKEEDAEKHGAENTTSKSSGKKVKREHSEPSEPSEPPYKQFLLMLKERSMSCTTNSYVSTSPYAFTKVTGPYNHFL</sequence>
<feature type="region of interest" description="Disordered" evidence="12">
    <location>
        <begin position="48"/>
        <end position="73"/>
    </location>
</feature>
<comment type="caution">
    <text evidence="14">The sequence shown here is derived from an EMBL/GenBank/DDBJ whole genome shotgun (WGS) entry which is preliminary data.</text>
</comment>
<organism evidence="14 15">
    <name type="scientific">Anabarilius grahami</name>
    <name type="common">Kanglang fish</name>
    <name type="synonym">Barilius grahami</name>
    <dbReference type="NCBI Taxonomy" id="495550"/>
    <lineage>
        <taxon>Eukaryota</taxon>
        <taxon>Metazoa</taxon>
        <taxon>Chordata</taxon>
        <taxon>Craniata</taxon>
        <taxon>Vertebrata</taxon>
        <taxon>Euteleostomi</taxon>
        <taxon>Actinopterygii</taxon>
        <taxon>Neopterygii</taxon>
        <taxon>Teleostei</taxon>
        <taxon>Ostariophysi</taxon>
        <taxon>Cypriniformes</taxon>
        <taxon>Xenocyprididae</taxon>
        <taxon>Xenocypridinae</taxon>
        <taxon>Xenocypridinae incertae sedis</taxon>
        <taxon>Anabarilius</taxon>
    </lineage>
</organism>
<reference evidence="14 15" key="1">
    <citation type="submission" date="2018-10" db="EMBL/GenBank/DDBJ databases">
        <title>Genome assembly for a Yunnan-Guizhou Plateau 3E fish, Anabarilius grahami (Regan), and its evolutionary and genetic applications.</title>
        <authorList>
            <person name="Jiang W."/>
        </authorList>
    </citation>
    <scope>NUCLEOTIDE SEQUENCE [LARGE SCALE GENOMIC DNA]</scope>
    <source>
        <strain evidence="14">AG-KIZ</strain>
        <tissue evidence="14">Muscle</tissue>
    </source>
</reference>
<feature type="region of interest" description="Disordered" evidence="12">
    <location>
        <begin position="579"/>
        <end position="603"/>
    </location>
</feature>
<dbReference type="GO" id="GO:0008270">
    <property type="term" value="F:zinc ion binding"/>
    <property type="evidence" value="ECO:0007669"/>
    <property type="project" value="UniProtKB-UniRule"/>
</dbReference>
<proteinExistence type="inferred from homology"/>
<feature type="compositionally biased region" description="Polar residues" evidence="12">
    <location>
        <begin position="191"/>
        <end position="208"/>
    </location>
</feature>
<dbReference type="InterPro" id="IPR046942">
    <property type="entry name" value="TET_oxygenase"/>
</dbReference>
<feature type="region of interest" description="Disordered" evidence="12">
    <location>
        <begin position="500"/>
        <end position="548"/>
    </location>
</feature>
<evidence type="ECO:0000256" key="10">
    <source>
        <dbReference type="ARBA" id="ARBA00049431"/>
    </source>
</evidence>
<dbReference type="GO" id="GO:0045944">
    <property type="term" value="P:positive regulation of transcription by RNA polymerase II"/>
    <property type="evidence" value="ECO:0007669"/>
    <property type="project" value="TreeGrafter"/>
</dbReference>
<feature type="region of interest" description="Disordered" evidence="12">
    <location>
        <begin position="191"/>
        <end position="211"/>
    </location>
</feature>
<keyword evidence="4 11" id="KW-0479">Metal-binding</keyword>
<dbReference type="GO" id="GO:0040029">
    <property type="term" value="P:epigenetic regulation of gene expression"/>
    <property type="evidence" value="ECO:0007669"/>
    <property type="project" value="InterPro"/>
</dbReference>
<comment type="catalytic activity">
    <reaction evidence="11">
        <text>a 5-methyl-2'-deoxycytidine in DNA + 2-oxoglutarate + O2 = a 5-hydroxymethyl-2'-deoxycytidine in DNA + succinate + CO2</text>
        <dbReference type="Rhea" id="RHEA:52636"/>
        <dbReference type="Rhea" id="RHEA-COMP:11370"/>
        <dbReference type="Rhea" id="RHEA-COMP:13315"/>
        <dbReference type="ChEBI" id="CHEBI:15379"/>
        <dbReference type="ChEBI" id="CHEBI:16526"/>
        <dbReference type="ChEBI" id="CHEBI:16810"/>
        <dbReference type="ChEBI" id="CHEBI:30031"/>
        <dbReference type="ChEBI" id="CHEBI:85454"/>
        <dbReference type="ChEBI" id="CHEBI:136731"/>
        <dbReference type="EC" id="1.14.11.80"/>
    </reaction>
</comment>
<comment type="cofactor">
    <cofactor evidence="11">
        <name>Fe(2+)</name>
        <dbReference type="ChEBI" id="CHEBI:29033"/>
    </cofactor>
    <text evidence="11">Binds 1 Fe(2+) ion per subunit.</text>
</comment>
<protein>
    <recommendedName>
        <fullName evidence="11">Methylcytosine dioxygenase TET</fullName>
        <ecNumber evidence="11">1.14.11.80</ecNumber>
    </recommendedName>
</protein>
<dbReference type="Proteomes" id="UP000281406">
    <property type="component" value="Unassembled WGS sequence"/>
</dbReference>
<feature type="region of interest" description="Disordered" evidence="12">
    <location>
        <begin position="366"/>
        <end position="423"/>
    </location>
</feature>
<feature type="region of interest" description="Disordered" evidence="12">
    <location>
        <begin position="233"/>
        <end position="289"/>
    </location>
</feature>
<dbReference type="GO" id="GO:0005694">
    <property type="term" value="C:chromosome"/>
    <property type="evidence" value="ECO:0007669"/>
    <property type="project" value="UniProtKB-SubCell"/>
</dbReference>
<keyword evidence="6 11" id="KW-0223">Dioxygenase</keyword>
<feature type="compositionally biased region" description="Polar residues" evidence="12">
    <location>
        <begin position="1312"/>
        <end position="1342"/>
    </location>
</feature>
<comment type="cofactor">
    <cofactor evidence="11">
        <name>Zn(2+)</name>
        <dbReference type="ChEBI" id="CHEBI:29105"/>
    </cofactor>
    <text evidence="11">The zinc ions have a structural role.</text>
</comment>
<feature type="compositionally biased region" description="Polar residues" evidence="12">
    <location>
        <begin position="233"/>
        <end position="271"/>
    </location>
</feature>
<dbReference type="InterPro" id="IPR024779">
    <property type="entry name" value="2OGFeDO_JBP1/TET_oxygenase_dom"/>
</dbReference>
<feature type="compositionally biased region" description="Low complexity" evidence="12">
    <location>
        <begin position="1347"/>
        <end position="1368"/>
    </location>
</feature>
<feature type="compositionally biased region" description="Polar residues" evidence="12">
    <location>
        <begin position="1369"/>
        <end position="1390"/>
    </location>
</feature>
<evidence type="ECO:0000256" key="7">
    <source>
        <dbReference type="ARBA" id="ARBA00023002"/>
    </source>
</evidence>
<dbReference type="EC" id="1.14.11.80" evidence="11"/>
<feature type="compositionally biased region" description="Low complexity" evidence="12">
    <location>
        <begin position="509"/>
        <end position="528"/>
    </location>
</feature>
<dbReference type="GO" id="GO:0141166">
    <property type="term" value="P:chromosomal 5-methylcytosine DNA demethylation pathway"/>
    <property type="evidence" value="ECO:0007669"/>
    <property type="project" value="UniProtKB-UniRule"/>
</dbReference>
<keyword evidence="15" id="KW-1185">Reference proteome</keyword>
<keyword evidence="5 11" id="KW-0862">Zinc</keyword>
<dbReference type="InterPro" id="IPR040175">
    <property type="entry name" value="TET1/2/3"/>
</dbReference>
<dbReference type="GO" id="GO:0030099">
    <property type="term" value="P:myeloid cell differentiation"/>
    <property type="evidence" value="ECO:0007669"/>
    <property type="project" value="TreeGrafter"/>
</dbReference>
<feature type="region of interest" description="Disordered" evidence="12">
    <location>
        <begin position="435"/>
        <end position="465"/>
    </location>
</feature>
<feature type="compositionally biased region" description="Basic and acidic residues" evidence="12">
    <location>
        <begin position="400"/>
        <end position="410"/>
    </location>
</feature>
<comment type="catalytic activity">
    <reaction evidence="10 11">
        <text>a 5-hydroxymethyl-2'-deoxycytidine in DNA + 2-oxoglutarate + O2 = a 5-formyl-2'-deoxycytidine in DNA + succinate + CO2 + H2O</text>
        <dbReference type="Rhea" id="RHEA:53828"/>
        <dbReference type="Rhea" id="RHEA-COMP:13315"/>
        <dbReference type="Rhea" id="RHEA-COMP:13656"/>
        <dbReference type="ChEBI" id="CHEBI:15377"/>
        <dbReference type="ChEBI" id="CHEBI:15379"/>
        <dbReference type="ChEBI" id="CHEBI:16526"/>
        <dbReference type="ChEBI" id="CHEBI:16810"/>
        <dbReference type="ChEBI" id="CHEBI:30031"/>
        <dbReference type="ChEBI" id="CHEBI:136731"/>
        <dbReference type="ChEBI" id="CHEBI:137731"/>
        <dbReference type="EC" id="1.14.11.80"/>
    </reaction>
</comment>
<feature type="region of interest" description="Disordered" evidence="12">
    <location>
        <begin position="666"/>
        <end position="686"/>
    </location>
</feature>
<evidence type="ECO:0000313" key="15">
    <source>
        <dbReference type="Proteomes" id="UP000281406"/>
    </source>
</evidence>
<comment type="function">
    <text evidence="11">Dioxygenase that catalyzes the conversion of the modified genomic base 5-methylcytosine (5mC) into 5-hydroxymethylcytosine (5hmC) and plays a key role in epigenetic chromatin reprogramming during embryonic development.</text>
</comment>
<evidence type="ECO:0000256" key="5">
    <source>
        <dbReference type="ARBA" id="ARBA00022833"/>
    </source>
</evidence>
<dbReference type="OrthoDB" id="8854879at2759"/>
<evidence type="ECO:0000256" key="4">
    <source>
        <dbReference type="ARBA" id="ARBA00022723"/>
    </source>
</evidence>
<evidence type="ECO:0000256" key="12">
    <source>
        <dbReference type="SAM" id="MobiDB-lite"/>
    </source>
</evidence>
<feature type="compositionally biased region" description="Basic and acidic residues" evidence="12">
    <location>
        <begin position="1717"/>
        <end position="1728"/>
    </location>
</feature>
<feature type="compositionally biased region" description="Polar residues" evidence="12">
    <location>
        <begin position="529"/>
        <end position="548"/>
    </location>
</feature>
<evidence type="ECO:0000259" key="13">
    <source>
        <dbReference type="SMART" id="SM01333"/>
    </source>
</evidence>
<dbReference type="GO" id="GO:0070579">
    <property type="term" value="F:DNA 5-methylcytosine dioxygenase activity"/>
    <property type="evidence" value="ECO:0007669"/>
    <property type="project" value="UniProtKB-UniRule"/>
</dbReference>
<dbReference type="GO" id="GO:0005634">
    <property type="term" value="C:nucleus"/>
    <property type="evidence" value="ECO:0007669"/>
    <property type="project" value="UniProtKB-UniRule"/>
</dbReference>
<evidence type="ECO:0000313" key="14">
    <source>
        <dbReference type="EMBL" id="ROL42728.1"/>
    </source>
</evidence>
<feature type="region of interest" description="Disordered" evidence="12">
    <location>
        <begin position="1717"/>
        <end position="1754"/>
    </location>
</feature>
<feature type="compositionally biased region" description="Low complexity" evidence="12">
    <location>
        <begin position="1294"/>
        <end position="1308"/>
    </location>
</feature>
<evidence type="ECO:0000256" key="2">
    <source>
        <dbReference type="ARBA" id="ARBA00007502"/>
    </source>
</evidence>
<feature type="compositionally biased region" description="Basic and acidic residues" evidence="12">
    <location>
        <begin position="444"/>
        <end position="460"/>
    </location>
</feature>
<evidence type="ECO:0000256" key="1">
    <source>
        <dbReference type="ARBA" id="ARBA00004286"/>
    </source>
</evidence>
<gene>
    <name evidence="14" type="ORF">DPX16_8645</name>
</gene>
<feature type="compositionally biased region" description="Polar residues" evidence="12">
    <location>
        <begin position="381"/>
        <end position="392"/>
    </location>
</feature>
<keyword evidence="3" id="KW-0158">Chromosome</keyword>
<dbReference type="SMART" id="SM01333">
    <property type="entry name" value="Tet_JBP"/>
    <property type="match status" value="1"/>
</dbReference>
<name>A0A3N0YAH2_ANAGA</name>
<feature type="compositionally biased region" description="Polar residues" evidence="12">
    <location>
        <begin position="666"/>
        <end position="681"/>
    </location>
</feature>
<evidence type="ECO:0000256" key="8">
    <source>
        <dbReference type="ARBA" id="ARBA00023004"/>
    </source>
</evidence>
<evidence type="ECO:0000256" key="9">
    <source>
        <dbReference type="ARBA" id="ARBA00047840"/>
    </source>
</evidence>
<feature type="domain" description="Methylcytosine dioxygenase TET1-3 oxygenase" evidence="13">
    <location>
        <begin position="1110"/>
        <end position="1696"/>
    </location>
</feature>